<evidence type="ECO:0000256" key="1">
    <source>
        <dbReference type="SAM" id="SignalP"/>
    </source>
</evidence>
<keyword evidence="4" id="KW-1185">Reference proteome</keyword>
<evidence type="ECO:0000313" key="5">
    <source>
        <dbReference type="WBParaSite" id="HPBE_0001042301-mRNA-1"/>
    </source>
</evidence>
<dbReference type="AlphaFoldDB" id="A0A183FRG5"/>
<dbReference type="SUPFAM" id="SSF53955">
    <property type="entry name" value="Lysozyme-like"/>
    <property type="match status" value="1"/>
</dbReference>
<protein>
    <submittedName>
        <fullName evidence="5">Glyco_hydro_19_cat domain-containing protein</fullName>
    </submittedName>
</protein>
<dbReference type="Pfam" id="PF00182">
    <property type="entry name" value="Glyco_hydro_19"/>
    <property type="match status" value="1"/>
</dbReference>
<gene>
    <name evidence="3" type="ORF">HPBE_LOCUS10424</name>
</gene>
<keyword evidence="1" id="KW-0732">Signal</keyword>
<accession>A0A183FRG5</accession>
<dbReference type="OrthoDB" id="5985073at2759"/>
<reference evidence="5" key="2">
    <citation type="submission" date="2019-09" db="UniProtKB">
        <authorList>
            <consortium name="WormBaseParasite"/>
        </authorList>
    </citation>
    <scope>IDENTIFICATION</scope>
</reference>
<feature type="chain" id="PRO_5044551605" evidence="1">
    <location>
        <begin position="19"/>
        <end position="446"/>
    </location>
</feature>
<dbReference type="GO" id="GO:0006032">
    <property type="term" value="P:chitin catabolic process"/>
    <property type="evidence" value="ECO:0007669"/>
    <property type="project" value="InterPro"/>
</dbReference>
<evidence type="ECO:0000259" key="2">
    <source>
        <dbReference type="Pfam" id="PF00182"/>
    </source>
</evidence>
<feature type="signal peptide" evidence="1">
    <location>
        <begin position="1"/>
        <end position="18"/>
    </location>
</feature>
<name>A0A183FRG5_HELPZ</name>
<proteinExistence type="predicted"/>
<dbReference type="Gene3D" id="1.10.530.10">
    <property type="match status" value="1"/>
</dbReference>
<dbReference type="GO" id="GO:0016998">
    <property type="term" value="P:cell wall macromolecule catabolic process"/>
    <property type="evidence" value="ECO:0007669"/>
    <property type="project" value="InterPro"/>
</dbReference>
<accession>A0A3P8A2F4</accession>
<evidence type="ECO:0000313" key="3">
    <source>
        <dbReference type="EMBL" id="VDO85013.1"/>
    </source>
</evidence>
<dbReference type="Gene3D" id="3.30.20.10">
    <property type="entry name" value="Endochitinase, domain 2"/>
    <property type="match status" value="1"/>
</dbReference>
<dbReference type="InterPro" id="IPR023346">
    <property type="entry name" value="Lysozyme-like_dom_sf"/>
</dbReference>
<dbReference type="PANTHER" id="PTHR47836">
    <property type="entry name" value="PROTEIN CBG09520-RELATED"/>
    <property type="match status" value="1"/>
</dbReference>
<dbReference type="CDD" id="cd00325">
    <property type="entry name" value="chitinase_GH19"/>
    <property type="match status" value="1"/>
</dbReference>
<organism evidence="4 5">
    <name type="scientific">Heligmosomoides polygyrus</name>
    <name type="common">Parasitic roundworm</name>
    <dbReference type="NCBI Taxonomy" id="6339"/>
    <lineage>
        <taxon>Eukaryota</taxon>
        <taxon>Metazoa</taxon>
        <taxon>Ecdysozoa</taxon>
        <taxon>Nematoda</taxon>
        <taxon>Chromadorea</taxon>
        <taxon>Rhabditida</taxon>
        <taxon>Rhabditina</taxon>
        <taxon>Rhabditomorpha</taxon>
        <taxon>Strongyloidea</taxon>
        <taxon>Heligmosomidae</taxon>
        <taxon>Heligmosomoides</taxon>
    </lineage>
</organism>
<dbReference type="InterPro" id="IPR000726">
    <property type="entry name" value="Glyco_hydro_19_cat"/>
</dbReference>
<feature type="domain" description="Glycoside hydrolase family 19 catalytic" evidence="2">
    <location>
        <begin position="191"/>
        <end position="354"/>
    </location>
</feature>
<dbReference type="GO" id="GO:0004568">
    <property type="term" value="F:chitinase activity"/>
    <property type="evidence" value="ECO:0007669"/>
    <property type="project" value="InterPro"/>
</dbReference>
<dbReference type="Proteomes" id="UP000050761">
    <property type="component" value="Unassembled WGS sequence"/>
</dbReference>
<dbReference type="WBParaSite" id="HPBE_0001042301-mRNA-1">
    <property type="protein sequence ID" value="HPBE_0001042301-mRNA-1"/>
    <property type="gene ID" value="HPBE_0001042301"/>
</dbReference>
<evidence type="ECO:0000313" key="4">
    <source>
        <dbReference type="Proteomes" id="UP000050761"/>
    </source>
</evidence>
<reference evidence="3 4" key="1">
    <citation type="submission" date="2018-11" db="EMBL/GenBank/DDBJ databases">
        <authorList>
            <consortium name="Pathogen Informatics"/>
        </authorList>
    </citation>
    <scope>NUCLEOTIDE SEQUENCE [LARGE SCALE GENOMIC DNA]</scope>
</reference>
<sequence length="446" mass="49594">MLLNTVLLILVCVAGVHGVLPLSQCPQAGRYGKGPPSSCTLPSDPNNLPPSELETWFTKEMFEDLFPFSNLGWGPNPCQPYSYEAFVIASRYFPNFGTSSPNTVFYLYLDFIYNKTENTRRDLAALFSHAVQETGENNAALYDGRRSVQDASDCFYRGGFYNWFEGGPTSSFLDQSAPGYSPQDGAKCISAGRYCAESAEISYFYPCSKNESADEEYYSGCYFGRGAIQISYNYNYGQFMDFLESRNVSVDLLNEPNLIMTKMDPPLALLASLWFYMTPQPPKPAMHDIVMGTWNSGAVNAAAGYTGPIFGPTSLIINNECNGEDAQDPGGPGESRRIKAFKWFCSYFGVPAGADKLLSCKDMPVKLDSLRYNYSYQPDWSSTWKDQPCDCAPAAYGGLIPYFDPAYYPQEFVAMNEQNRLKCVASVYANPSMYSLTKDSSPCLNF</sequence>
<dbReference type="EMBL" id="UZAH01026760">
    <property type="protein sequence ID" value="VDO85013.1"/>
    <property type="molecule type" value="Genomic_DNA"/>
</dbReference>
<dbReference type="PANTHER" id="PTHR47836:SF2">
    <property type="entry name" value="GLYCOSIDE HYDROLASE FAMILY 19 CATALYTIC DOMAIN-CONTAINING PROTEIN"/>
    <property type="match status" value="1"/>
</dbReference>